<evidence type="ECO:0000256" key="8">
    <source>
        <dbReference type="ARBA" id="ARBA00022475"/>
    </source>
</evidence>
<name>F8F6Z9_PAEMK</name>
<evidence type="ECO:0000313" key="26">
    <source>
        <dbReference type="Proteomes" id="UP000006620"/>
    </source>
</evidence>
<comment type="subcellular location">
    <subcellularLocation>
        <location evidence="2">Cell membrane</location>
        <topology evidence="2">Multi-pass membrane protein</topology>
    </subcellularLocation>
</comment>
<dbReference type="GO" id="GO:0005886">
    <property type="term" value="C:plasma membrane"/>
    <property type="evidence" value="ECO:0007669"/>
    <property type="project" value="UniProtKB-SubCell"/>
</dbReference>
<evidence type="ECO:0000256" key="15">
    <source>
        <dbReference type="ARBA" id="ARBA00023136"/>
    </source>
</evidence>
<evidence type="ECO:0000256" key="10">
    <source>
        <dbReference type="ARBA" id="ARBA00022679"/>
    </source>
</evidence>
<organism evidence="25 26">
    <name type="scientific">Paenibacillus mucilaginosus (strain KNP414)</name>
    <dbReference type="NCBI Taxonomy" id="1036673"/>
    <lineage>
        <taxon>Bacteria</taxon>
        <taxon>Bacillati</taxon>
        <taxon>Bacillota</taxon>
        <taxon>Bacilli</taxon>
        <taxon>Bacillales</taxon>
        <taxon>Paenibacillaceae</taxon>
        <taxon>Paenibacillus</taxon>
    </lineage>
</organism>
<evidence type="ECO:0000313" key="25">
    <source>
        <dbReference type="EMBL" id="AEI44305.1"/>
    </source>
</evidence>
<keyword evidence="10 25" id="KW-0808">Transferase</keyword>
<dbReference type="Proteomes" id="UP000006620">
    <property type="component" value="Chromosome"/>
</dbReference>
<feature type="transmembrane region" description="Helical" evidence="24">
    <location>
        <begin position="176"/>
        <end position="194"/>
    </location>
</feature>
<feature type="transmembrane region" description="Helical" evidence="24">
    <location>
        <begin position="206"/>
        <end position="225"/>
    </location>
</feature>
<sequence>MEEWSLKQRIVTGIAAGLGFLLLLYLGGSWYTGLILILALIGYDEFLRMNGLKQGRALPFIGYLGVFALIVPWGHTGISLTQLVWMAMFVFMAATVISKNRITIDHVAMAFVGMVYVGIGFHYMVQTRNGPEDGLFWTLLVFLCIWSTDSGAYFIGSQVGKTPLWPTISPKKSVEGALGGVVVSIIVAMIFAWLRPELLSFPKAAWIGLLIAVVGQLGDLIQSAYKRVKGIKDTGSLLPGHGGVLDRTDSWLIVFPFLQILSLIPHI</sequence>
<proteinExistence type="inferred from homology"/>
<keyword evidence="8" id="KW-1003">Cell membrane</keyword>
<evidence type="ECO:0000256" key="20">
    <source>
        <dbReference type="ARBA" id="ARBA00032253"/>
    </source>
</evidence>
<evidence type="ECO:0000256" key="4">
    <source>
        <dbReference type="ARBA" id="ARBA00005189"/>
    </source>
</evidence>
<keyword evidence="13 24" id="KW-1133">Transmembrane helix</keyword>
<dbReference type="AlphaFoldDB" id="F8F6Z9"/>
<feature type="transmembrane region" description="Helical" evidence="24">
    <location>
        <begin position="20"/>
        <end position="43"/>
    </location>
</feature>
<dbReference type="Pfam" id="PF01148">
    <property type="entry name" value="CTP_transf_1"/>
    <property type="match status" value="1"/>
</dbReference>
<evidence type="ECO:0000256" key="1">
    <source>
        <dbReference type="ARBA" id="ARBA00001698"/>
    </source>
</evidence>
<evidence type="ECO:0000256" key="17">
    <source>
        <dbReference type="ARBA" id="ARBA00023264"/>
    </source>
</evidence>
<feature type="transmembrane region" description="Helical" evidence="24">
    <location>
        <begin position="55"/>
        <end position="74"/>
    </location>
</feature>
<comment type="pathway">
    <text evidence="4">Lipid metabolism.</text>
</comment>
<dbReference type="PANTHER" id="PTHR46382">
    <property type="entry name" value="PHOSPHATIDATE CYTIDYLYLTRANSFERASE"/>
    <property type="match status" value="1"/>
</dbReference>
<keyword evidence="9" id="KW-0444">Lipid biosynthesis</keyword>
<evidence type="ECO:0000256" key="18">
    <source>
        <dbReference type="ARBA" id="ARBA00029893"/>
    </source>
</evidence>
<feature type="transmembrane region" description="Helical" evidence="24">
    <location>
        <begin position="104"/>
        <end position="123"/>
    </location>
</feature>
<comment type="similarity">
    <text evidence="5">Belongs to the CDS family.</text>
</comment>
<gene>
    <name evidence="25" type="ordered locus">KNP414_05781</name>
</gene>
<evidence type="ECO:0000256" key="19">
    <source>
        <dbReference type="ARBA" id="ARBA00031825"/>
    </source>
</evidence>
<feature type="transmembrane region" description="Helical" evidence="24">
    <location>
        <begin position="135"/>
        <end position="155"/>
    </location>
</feature>
<reference evidence="26" key="1">
    <citation type="submission" date="2011-06" db="EMBL/GenBank/DDBJ databases">
        <title>Complete genome sequence of Paenibacillus mucilaginosus KNP414.</title>
        <authorList>
            <person name="Wang J."/>
            <person name="Hu S."/>
            <person name="Hu X."/>
            <person name="Zhang B."/>
            <person name="Dong D."/>
            <person name="Zhang S."/>
            <person name="Zhao K."/>
            <person name="Wu D."/>
        </authorList>
    </citation>
    <scope>NUCLEOTIDE SEQUENCE [LARGE SCALE GENOMIC DNA]</scope>
    <source>
        <strain evidence="26">KNP414</strain>
    </source>
</reference>
<evidence type="ECO:0000256" key="16">
    <source>
        <dbReference type="ARBA" id="ARBA00023209"/>
    </source>
</evidence>
<keyword evidence="11 24" id="KW-0812">Transmembrane</keyword>
<evidence type="ECO:0000256" key="12">
    <source>
        <dbReference type="ARBA" id="ARBA00022695"/>
    </source>
</evidence>
<evidence type="ECO:0000256" key="5">
    <source>
        <dbReference type="ARBA" id="ARBA00010185"/>
    </source>
</evidence>
<dbReference type="GO" id="GO:0016024">
    <property type="term" value="P:CDP-diacylglycerol biosynthetic process"/>
    <property type="evidence" value="ECO:0007669"/>
    <property type="project" value="TreeGrafter"/>
</dbReference>
<evidence type="ECO:0000256" key="22">
    <source>
        <dbReference type="ARBA" id="ARBA00032743"/>
    </source>
</evidence>
<protein>
    <recommendedName>
        <fullName evidence="7">Phosphatidate cytidylyltransferase</fullName>
        <ecNumber evidence="6">2.7.7.41</ecNumber>
    </recommendedName>
    <alternativeName>
        <fullName evidence="20">CDP-DAG synthase</fullName>
    </alternativeName>
    <alternativeName>
        <fullName evidence="22">CDP-DG synthase</fullName>
    </alternativeName>
    <alternativeName>
        <fullName evidence="18">CDP-diacylglycerol synthase</fullName>
    </alternativeName>
    <alternativeName>
        <fullName evidence="21">CDP-diglyceride pyrophosphorylase</fullName>
    </alternativeName>
    <alternativeName>
        <fullName evidence="23">CDP-diglyceride synthase</fullName>
    </alternativeName>
    <alternativeName>
        <fullName evidence="19">CTP:phosphatidate cytidylyltransferase</fullName>
    </alternativeName>
</protein>
<keyword evidence="16" id="KW-0594">Phospholipid biosynthesis</keyword>
<keyword evidence="14" id="KW-0443">Lipid metabolism</keyword>
<evidence type="ECO:0000256" key="13">
    <source>
        <dbReference type="ARBA" id="ARBA00022989"/>
    </source>
</evidence>
<evidence type="ECO:0000256" key="2">
    <source>
        <dbReference type="ARBA" id="ARBA00004651"/>
    </source>
</evidence>
<evidence type="ECO:0000256" key="23">
    <source>
        <dbReference type="ARBA" id="ARBA00033406"/>
    </source>
</evidence>
<evidence type="ECO:0000256" key="6">
    <source>
        <dbReference type="ARBA" id="ARBA00012487"/>
    </source>
</evidence>
<dbReference type="EMBL" id="CP002869">
    <property type="protein sequence ID" value="AEI44305.1"/>
    <property type="molecule type" value="Genomic_DNA"/>
</dbReference>
<evidence type="ECO:0000256" key="9">
    <source>
        <dbReference type="ARBA" id="ARBA00022516"/>
    </source>
</evidence>
<dbReference type="GO" id="GO:0004605">
    <property type="term" value="F:phosphatidate cytidylyltransferase activity"/>
    <property type="evidence" value="ECO:0007669"/>
    <property type="project" value="UniProtKB-EC"/>
</dbReference>
<evidence type="ECO:0000256" key="11">
    <source>
        <dbReference type="ARBA" id="ARBA00022692"/>
    </source>
</evidence>
<comment type="pathway">
    <text evidence="3">Phospholipid metabolism; CDP-diacylglycerol biosynthesis; CDP-diacylglycerol from sn-glycerol 3-phosphate: step 3/3.</text>
</comment>
<keyword evidence="15 24" id="KW-0472">Membrane</keyword>
<evidence type="ECO:0000256" key="14">
    <source>
        <dbReference type="ARBA" id="ARBA00023098"/>
    </source>
</evidence>
<dbReference type="PANTHER" id="PTHR46382:SF1">
    <property type="entry name" value="PHOSPHATIDATE CYTIDYLYLTRANSFERASE"/>
    <property type="match status" value="1"/>
</dbReference>
<evidence type="ECO:0000256" key="24">
    <source>
        <dbReference type="SAM" id="Phobius"/>
    </source>
</evidence>
<evidence type="ECO:0000256" key="21">
    <source>
        <dbReference type="ARBA" id="ARBA00032396"/>
    </source>
</evidence>
<evidence type="ECO:0000256" key="3">
    <source>
        <dbReference type="ARBA" id="ARBA00005119"/>
    </source>
</evidence>
<dbReference type="KEGG" id="pms:KNP414_05781"/>
<dbReference type="PATRIC" id="fig|1036673.3.peg.5372"/>
<reference evidence="25 26" key="2">
    <citation type="journal article" date="2013" name="Genome Announc.">
        <title>Genome Sequence of Growth-Improving Paenibacillus mucilaginosus Strain KNP414.</title>
        <authorList>
            <person name="Lu J.J."/>
            <person name="Wang J.F."/>
            <person name="Hu X.F."/>
        </authorList>
    </citation>
    <scope>NUCLEOTIDE SEQUENCE [LARGE SCALE GENOMIC DNA]</scope>
    <source>
        <strain evidence="25 26">KNP414</strain>
    </source>
</reference>
<accession>F8F6Z9</accession>
<dbReference type="HOGENOM" id="CLU_037294_2_2_9"/>
<keyword evidence="17" id="KW-1208">Phospholipid metabolism</keyword>
<evidence type="ECO:0000256" key="7">
    <source>
        <dbReference type="ARBA" id="ARBA00019373"/>
    </source>
</evidence>
<dbReference type="EC" id="2.7.7.41" evidence="6"/>
<comment type="catalytic activity">
    <reaction evidence="1">
        <text>a 1,2-diacyl-sn-glycero-3-phosphate + CTP + H(+) = a CDP-1,2-diacyl-sn-glycerol + diphosphate</text>
        <dbReference type="Rhea" id="RHEA:16229"/>
        <dbReference type="ChEBI" id="CHEBI:15378"/>
        <dbReference type="ChEBI" id="CHEBI:33019"/>
        <dbReference type="ChEBI" id="CHEBI:37563"/>
        <dbReference type="ChEBI" id="CHEBI:58332"/>
        <dbReference type="ChEBI" id="CHEBI:58608"/>
        <dbReference type="EC" id="2.7.7.41"/>
    </reaction>
</comment>
<keyword evidence="12 25" id="KW-0548">Nucleotidyltransferase</keyword>